<dbReference type="Proteomes" id="UP000324222">
    <property type="component" value="Unassembled WGS sequence"/>
</dbReference>
<evidence type="ECO:0000256" key="1">
    <source>
        <dbReference type="SAM" id="MobiDB-lite"/>
    </source>
</evidence>
<keyword evidence="3" id="KW-1185">Reference proteome</keyword>
<name>A0A5B7GMA2_PORTR</name>
<sequence>MNVLICIDIKLHPHYACFREASVANARCLANLASRAEGKRAAGGGAGVGDREGSLLKRSSGSLTDPEALTHLARRQVSDNGREGVGEGVSLPPLIGDVHLESFILLSLTALPLCVRELGDINE</sequence>
<organism evidence="2 3">
    <name type="scientific">Portunus trituberculatus</name>
    <name type="common">Swimming crab</name>
    <name type="synonym">Neptunus trituberculatus</name>
    <dbReference type="NCBI Taxonomy" id="210409"/>
    <lineage>
        <taxon>Eukaryota</taxon>
        <taxon>Metazoa</taxon>
        <taxon>Ecdysozoa</taxon>
        <taxon>Arthropoda</taxon>
        <taxon>Crustacea</taxon>
        <taxon>Multicrustacea</taxon>
        <taxon>Malacostraca</taxon>
        <taxon>Eumalacostraca</taxon>
        <taxon>Eucarida</taxon>
        <taxon>Decapoda</taxon>
        <taxon>Pleocyemata</taxon>
        <taxon>Brachyura</taxon>
        <taxon>Eubrachyura</taxon>
        <taxon>Portunoidea</taxon>
        <taxon>Portunidae</taxon>
        <taxon>Portuninae</taxon>
        <taxon>Portunus</taxon>
    </lineage>
</organism>
<evidence type="ECO:0000313" key="3">
    <source>
        <dbReference type="Proteomes" id="UP000324222"/>
    </source>
</evidence>
<accession>A0A5B7GMA2</accession>
<feature type="region of interest" description="Disordered" evidence="1">
    <location>
        <begin position="37"/>
        <end position="62"/>
    </location>
</feature>
<dbReference type="AlphaFoldDB" id="A0A5B7GMA2"/>
<protein>
    <submittedName>
        <fullName evidence="2">Uncharacterized protein</fullName>
    </submittedName>
</protein>
<dbReference type="EMBL" id="VSRR010015946">
    <property type="protein sequence ID" value="MPC58729.1"/>
    <property type="molecule type" value="Genomic_DNA"/>
</dbReference>
<proteinExistence type="predicted"/>
<comment type="caution">
    <text evidence="2">The sequence shown here is derived from an EMBL/GenBank/DDBJ whole genome shotgun (WGS) entry which is preliminary data.</text>
</comment>
<reference evidence="2 3" key="1">
    <citation type="submission" date="2019-05" db="EMBL/GenBank/DDBJ databases">
        <title>Another draft genome of Portunus trituberculatus and its Hox gene families provides insights of decapod evolution.</title>
        <authorList>
            <person name="Jeong J.-H."/>
            <person name="Song I."/>
            <person name="Kim S."/>
            <person name="Choi T."/>
            <person name="Kim D."/>
            <person name="Ryu S."/>
            <person name="Kim W."/>
        </authorList>
    </citation>
    <scope>NUCLEOTIDE SEQUENCE [LARGE SCALE GENOMIC DNA]</scope>
    <source>
        <tissue evidence="2">Muscle</tissue>
    </source>
</reference>
<evidence type="ECO:0000313" key="2">
    <source>
        <dbReference type="EMBL" id="MPC58729.1"/>
    </source>
</evidence>
<gene>
    <name evidence="2" type="ORF">E2C01_052738</name>
</gene>